<reference evidence="2" key="1">
    <citation type="submission" date="2023-07" db="EMBL/GenBank/DDBJ databases">
        <title>Chromosome-level genome assembly of Artemia franciscana.</title>
        <authorList>
            <person name="Jo E."/>
        </authorList>
    </citation>
    <scope>NUCLEOTIDE SEQUENCE</scope>
    <source>
        <tissue evidence="2">Whole body</tissue>
    </source>
</reference>
<comment type="caution">
    <text evidence="2">The sequence shown here is derived from an EMBL/GenBank/DDBJ whole genome shotgun (WGS) entry which is preliminary data.</text>
</comment>
<feature type="compositionally biased region" description="Basic and acidic residues" evidence="1">
    <location>
        <begin position="478"/>
        <end position="496"/>
    </location>
</feature>
<dbReference type="InterPro" id="IPR043129">
    <property type="entry name" value="ATPase_NBD"/>
</dbReference>
<feature type="compositionally biased region" description="Polar residues" evidence="1">
    <location>
        <begin position="934"/>
        <end position="949"/>
    </location>
</feature>
<dbReference type="Proteomes" id="UP001187531">
    <property type="component" value="Unassembled WGS sequence"/>
</dbReference>
<sequence length="1625" mass="181915">MSAYDLNNLLNFLPESLVDPETEVVPVCETVEPNPSGEIHESSSNQSFALEGVPIEACAENSHGAPFENFKKSSERNDLEGTINPHAAVYTYPYSSTSYVTEKRAKKVSKQGLIDSYDATLDLKSENICENSYDPTTRCKLASHAKEHVLFSSYPEISEELELCNIEICAPSTNIQRDIECLNISSTVTSSSDIFILDIASINLNEIQKEEFKDFDAAYWNENEISHSEMNFSEKSLIFVPGITCSSKVKDQATNLSDTSSTVGENGIVVRCEKDESDMTVSSGVTSLDSFKGLNTPEAVGGSPSETSELIICDIPIRKHIEALELTKYDGLVVERVEGPECAVTDLPAVGQRESNEMVCVGGPNHLITHQCCENTTSFFTQENMMYAKEQTTVKNCQQCDNLNVPTIVESKNVLSTRNIEICDGREGFLSDHKRIIEAECRTSFIDDPPNHEHSDFCNNLIDKVVIQASKHEKDFKHELLKDKKGKTNENNEGQKKTSSNPSILKRGDFEKSQIRYEPFNTRRNASDGENSTLVDCYAPVKGMNYRSEQTDDAIIEEEMQAHGQDSEFLKRNLDFRLGLNVSLDINNSVSSESLIRKKPIFCTDFVIDVPNTEEETSDIAWAYSSLAYPYKSCIEIRQINSFNCQNRLTEKNNSRDETAAVVGKSIKLPRIRNKSTENLVTAQPEKQTKEILNYTYVLPKNKGTDSVSVSENKDNTSLNLTSLKSKLRRSSKFIKSDSKARKFYKKYSVDTAFKFNEGSETDDGFYDSSEGGSLRKFISNSDFPTEKSETIRSNEISSEYFMPTKGCDNLTPLEVSNSGARKQFSSEKGLSSFTSTSVRASFIGFCETMLETSSPTGTFGQSSPVSCERKSIRKTSSNDYSVDSGITGSESTASDSSPSPSRSFSPNQKAIKKSESAEAVYQLDKTLNDIEQGESSDATITESTTNLTDMKEEKSFSFKYSRPPMFEPPPPPPLSHSLGDLFELKMYSDILTDSNGYQIPRPKLIERHSHENVTEYFDNAHEENKLVEELSVQIPSIGKKCECISCEAQRSVQEYLKSCQLYDKKRFYSLPPPPKPARNSNDMPHVKRTESVVTINCGTIEENGVRLLKYFDYSKDEEARLLSGSVQVDEPQINGTPKSVRFSTFPSNPTKPRDRKKKNAERRKTCAISPSELKSLEIERPRPISIAFEGNTAIYRRDSQTSTARIEELTGASSCADEDTQLDFSTAVVQQPEDLDLPISMPAEGCSRHFVIVAIDFGTTFSGYAFAFVKDPSNIHLMRKWEGGDPGLSNNKTPTVLLLTPDEEFHSFGYTARDFYHDLEPRDAKRWLYFDKFKMTLHHEKVLTRETTVVATNGHTMPALTVFAHALRYFRDHAVREISDHSGTKLLDEDIRWVVTVPAIWRPQAKQFMREAAYQAGLSSPNHPDRILIALEPEAASIYCRQLKLNELVPDKPLIFHLTPQNGKALKPWQAKKESDVISLCSLPAKENEVGVRYMVVDCGGGTVDITVHQLASESGLLKELHRATGGPNGAVGVDTSFEKLLGRIFGEDFLGHFKMRRPASYVDLLIAFEARKRSASPFKCTPLNISLPFSFIDAFRKYRGKEVEAAIQKHNDPHIRWSSQGML</sequence>
<dbReference type="PANTHER" id="PTHR14187:SF46">
    <property type="entry name" value="HEAT SHOCK 70 KDA PROTEIN 12A"/>
    <property type="match status" value="1"/>
</dbReference>
<proteinExistence type="predicted"/>
<dbReference type="SUPFAM" id="SSF53067">
    <property type="entry name" value="Actin-like ATPase domain"/>
    <property type="match status" value="2"/>
</dbReference>
<evidence type="ECO:0000256" key="1">
    <source>
        <dbReference type="SAM" id="MobiDB-lite"/>
    </source>
</evidence>
<protein>
    <recommendedName>
        <fullName evidence="4">Heat shock 70 kDa protein 12A</fullName>
    </recommendedName>
</protein>
<feature type="region of interest" description="Disordered" evidence="1">
    <location>
        <begin position="478"/>
        <end position="508"/>
    </location>
</feature>
<dbReference type="PANTHER" id="PTHR14187">
    <property type="entry name" value="ALPHA KINASE/ELONGATION FACTOR 2 KINASE"/>
    <property type="match status" value="1"/>
</dbReference>
<keyword evidence="3" id="KW-1185">Reference proteome</keyword>
<feature type="compositionally biased region" description="Polar residues" evidence="1">
    <location>
        <begin position="875"/>
        <end position="889"/>
    </location>
</feature>
<dbReference type="EMBL" id="JAVRJZ010000017">
    <property type="protein sequence ID" value="KAK2709501.1"/>
    <property type="molecule type" value="Genomic_DNA"/>
</dbReference>
<feature type="compositionally biased region" description="Polar residues" evidence="1">
    <location>
        <begin position="854"/>
        <end position="866"/>
    </location>
</feature>
<feature type="region of interest" description="Disordered" evidence="1">
    <location>
        <begin position="854"/>
        <end position="949"/>
    </location>
</feature>
<evidence type="ECO:0000313" key="2">
    <source>
        <dbReference type="EMBL" id="KAK2709501.1"/>
    </source>
</evidence>
<dbReference type="Gene3D" id="3.30.420.40">
    <property type="match status" value="1"/>
</dbReference>
<evidence type="ECO:0000313" key="3">
    <source>
        <dbReference type="Proteomes" id="UP001187531"/>
    </source>
</evidence>
<feature type="region of interest" description="Disordered" evidence="1">
    <location>
        <begin position="1129"/>
        <end position="1165"/>
    </location>
</feature>
<name>A0AA88HPM5_ARTSF</name>
<organism evidence="2 3">
    <name type="scientific">Artemia franciscana</name>
    <name type="common">Brine shrimp</name>
    <name type="synonym">Artemia sanfranciscana</name>
    <dbReference type="NCBI Taxonomy" id="6661"/>
    <lineage>
        <taxon>Eukaryota</taxon>
        <taxon>Metazoa</taxon>
        <taxon>Ecdysozoa</taxon>
        <taxon>Arthropoda</taxon>
        <taxon>Crustacea</taxon>
        <taxon>Branchiopoda</taxon>
        <taxon>Anostraca</taxon>
        <taxon>Artemiidae</taxon>
        <taxon>Artemia</taxon>
    </lineage>
</organism>
<gene>
    <name evidence="2" type="ORF">QYM36_013233</name>
</gene>
<feature type="compositionally biased region" description="Low complexity" evidence="1">
    <location>
        <begin position="890"/>
        <end position="907"/>
    </location>
</feature>
<accession>A0AA88HPM5</accession>
<feature type="compositionally biased region" description="Polar residues" evidence="1">
    <location>
        <begin position="1134"/>
        <end position="1151"/>
    </location>
</feature>
<feature type="non-terminal residue" evidence="2">
    <location>
        <position position="1"/>
    </location>
</feature>
<evidence type="ECO:0008006" key="4">
    <source>
        <dbReference type="Google" id="ProtNLM"/>
    </source>
</evidence>